<feature type="transmembrane region" description="Helical" evidence="6">
    <location>
        <begin position="47"/>
        <end position="66"/>
    </location>
</feature>
<evidence type="ECO:0008006" key="9">
    <source>
        <dbReference type="Google" id="ProtNLM"/>
    </source>
</evidence>
<dbReference type="InterPro" id="IPR050529">
    <property type="entry name" value="CYP450_sterol_14alpha_dmase"/>
</dbReference>
<dbReference type="EMBL" id="JBEFKJ010000004">
    <property type="protein sequence ID" value="KAL2046219.1"/>
    <property type="molecule type" value="Genomic_DNA"/>
</dbReference>
<evidence type="ECO:0000256" key="3">
    <source>
        <dbReference type="ARBA" id="ARBA00022617"/>
    </source>
</evidence>
<keyword evidence="4" id="KW-0479">Metal-binding</keyword>
<dbReference type="PANTHER" id="PTHR24304:SF2">
    <property type="entry name" value="24-HYDROXYCHOLESTEROL 7-ALPHA-HYDROXYLASE"/>
    <property type="match status" value="1"/>
</dbReference>
<dbReference type="InterPro" id="IPR002403">
    <property type="entry name" value="Cyt_P450_E_grp-IV"/>
</dbReference>
<keyword evidence="6" id="KW-1133">Transmembrane helix</keyword>
<comment type="cofactor">
    <cofactor evidence="1">
        <name>heme</name>
        <dbReference type="ChEBI" id="CHEBI:30413"/>
    </cofactor>
</comment>
<organism evidence="7 8">
    <name type="scientific">Stereocaulon virgatum</name>
    <dbReference type="NCBI Taxonomy" id="373712"/>
    <lineage>
        <taxon>Eukaryota</taxon>
        <taxon>Fungi</taxon>
        <taxon>Dikarya</taxon>
        <taxon>Ascomycota</taxon>
        <taxon>Pezizomycotina</taxon>
        <taxon>Lecanoromycetes</taxon>
        <taxon>OSLEUM clade</taxon>
        <taxon>Lecanoromycetidae</taxon>
        <taxon>Lecanorales</taxon>
        <taxon>Lecanorineae</taxon>
        <taxon>Stereocaulaceae</taxon>
        <taxon>Stereocaulon</taxon>
    </lineage>
</organism>
<evidence type="ECO:0000256" key="6">
    <source>
        <dbReference type="SAM" id="Phobius"/>
    </source>
</evidence>
<dbReference type="PRINTS" id="PR00465">
    <property type="entry name" value="EP450IV"/>
</dbReference>
<keyword evidence="3" id="KW-0349">Heme</keyword>
<evidence type="ECO:0000256" key="4">
    <source>
        <dbReference type="ARBA" id="ARBA00022723"/>
    </source>
</evidence>
<dbReference type="PANTHER" id="PTHR24304">
    <property type="entry name" value="CYTOCHROME P450 FAMILY 7"/>
    <property type="match status" value="1"/>
</dbReference>
<dbReference type="InterPro" id="IPR001128">
    <property type="entry name" value="Cyt_P450"/>
</dbReference>
<keyword evidence="8" id="KW-1185">Reference proteome</keyword>
<sequence length="605" mass="68138">MDSIPSHSNGSKCFSWELSHVPLLFQDVSPIVMSSSHPRGILDSHPAHIFLGIVGLLALIPFVVYTTTWTSFTLHQLSRKDGRSPPIVPYTLPFIGSALSFVLNPARCLSAAAEFTGPLAVCGLKMLNHRVYLLHGPNNIAPLWKYKRTITTPKVQTLVIRSLFEMSDKAIDMYTRDNSGILPKPEPDSTVAPHNRIDYLTHQGFHKLLAGEGLAGLYKRWSASFMLRLTSMGLSNAWIDTADIVDFWMPPLTAALNEALAGPILERRNQNFTREFLDYLPYVNGLMRGLPNVLLPKAYALRASLLRDVKEWQAIARAKFNEHDVDEDGDSDPWWGSKCIRERQRFLGNVDNWDHDSVASSDFGLLWGANINVHTAAIWTIIEVFRDKDLLSRVRAELDAAGFAGITMDHDIDRLLRLPLLQSVYAEVLRLRVETQAVFWSEREEISINQWRFPKRSVLLVPTGPAHRDEGFWNTRDGERPLSKFWADRFLVYANDPRSGPRKKTAVENDEVTACESKSAAATDGPKFVSSGLSNSFIPYGIGERVCPGQFFARREIIAFCAQIVAAFDIDILSAEEDFRIGPALYGWGTQRALHKIPARIRRRE</sequence>
<evidence type="ECO:0000256" key="5">
    <source>
        <dbReference type="ARBA" id="ARBA00023004"/>
    </source>
</evidence>
<evidence type="ECO:0000313" key="8">
    <source>
        <dbReference type="Proteomes" id="UP001590950"/>
    </source>
</evidence>
<accession>A0ABR4ANG1</accession>
<dbReference type="Pfam" id="PF00067">
    <property type="entry name" value="p450"/>
    <property type="match status" value="1"/>
</dbReference>
<evidence type="ECO:0000256" key="1">
    <source>
        <dbReference type="ARBA" id="ARBA00001971"/>
    </source>
</evidence>
<proteinExistence type="inferred from homology"/>
<comment type="similarity">
    <text evidence="2">Belongs to the cytochrome P450 family.</text>
</comment>
<evidence type="ECO:0000313" key="7">
    <source>
        <dbReference type="EMBL" id="KAL2046219.1"/>
    </source>
</evidence>
<gene>
    <name evidence="7" type="ORF">N7G274_001666</name>
</gene>
<name>A0ABR4ANG1_9LECA</name>
<dbReference type="Gene3D" id="1.10.630.10">
    <property type="entry name" value="Cytochrome P450"/>
    <property type="match status" value="1"/>
</dbReference>
<protein>
    <recommendedName>
        <fullName evidence="9">Cytochrome P450</fullName>
    </recommendedName>
</protein>
<dbReference type="Proteomes" id="UP001590950">
    <property type="component" value="Unassembled WGS sequence"/>
</dbReference>
<dbReference type="SUPFAM" id="SSF48264">
    <property type="entry name" value="Cytochrome P450"/>
    <property type="match status" value="1"/>
</dbReference>
<keyword evidence="6" id="KW-0472">Membrane</keyword>
<evidence type="ECO:0000256" key="2">
    <source>
        <dbReference type="ARBA" id="ARBA00010617"/>
    </source>
</evidence>
<keyword evidence="6" id="KW-0812">Transmembrane</keyword>
<keyword evidence="5" id="KW-0408">Iron</keyword>
<comment type="caution">
    <text evidence="7">The sequence shown here is derived from an EMBL/GenBank/DDBJ whole genome shotgun (WGS) entry which is preliminary data.</text>
</comment>
<dbReference type="InterPro" id="IPR036396">
    <property type="entry name" value="Cyt_P450_sf"/>
</dbReference>
<reference evidence="7 8" key="1">
    <citation type="submission" date="2024-09" db="EMBL/GenBank/DDBJ databases">
        <title>Rethinking Asexuality: The Enigmatic Case of Functional Sexual Genes in Lepraria (Stereocaulaceae).</title>
        <authorList>
            <person name="Doellman M."/>
            <person name="Sun Y."/>
            <person name="Barcenas-Pena A."/>
            <person name="Lumbsch H.T."/>
            <person name="Grewe F."/>
        </authorList>
    </citation>
    <scope>NUCLEOTIDE SEQUENCE [LARGE SCALE GENOMIC DNA]</scope>
    <source>
        <strain evidence="7 8">Mercado 3170</strain>
    </source>
</reference>